<name>A0ABC8JG00_ERUVS</name>
<gene>
    <name evidence="2" type="ORF">ERUC_LOCUS10338</name>
</gene>
<keyword evidence="3" id="KW-1185">Reference proteome</keyword>
<keyword evidence="1" id="KW-0472">Membrane</keyword>
<feature type="transmembrane region" description="Helical" evidence="1">
    <location>
        <begin position="18"/>
        <end position="46"/>
    </location>
</feature>
<feature type="transmembrane region" description="Helical" evidence="1">
    <location>
        <begin position="58"/>
        <end position="78"/>
    </location>
</feature>
<dbReference type="Proteomes" id="UP001642260">
    <property type="component" value="Unassembled WGS sequence"/>
</dbReference>
<protein>
    <submittedName>
        <fullName evidence="2">Uncharacterized protein</fullName>
    </submittedName>
</protein>
<organism evidence="2 3">
    <name type="scientific">Eruca vesicaria subsp. sativa</name>
    <name type="common">Garden rocket</name>
    <name type="synonym">Eruca sativa</name>
    <dbReference type="NCBI Taxonomy" id="29727"/>
    <lineage>
        <taxon>Eukaryota</taxon>
        <taxon>Viridiplantae</taxon>
        <taxon>Streptophyta</taxon>
        <taxon>Embryophyta</taxon>
        <taxon>Tracheophyta</taxon>
        <taxon>Spermatophyta</taxon>
        <taxon>Magnoliopsida</taxon>
        <taxon>eudicotyledons</taxon>
        <taxon>Gunneridae</taxon>
        <taxon>Pentapetalae</taxon>
        <taxon>rosids</taxon>
        <taxon>malvids</taxon>
        <taxon>Brassicales</taxon>
        <taxon>Brassicaceae</taxon>
        <taxon>Brassiceae</taxon>
        <taxon>Eruca</taxon>
    </lineage>
</organism>
<sequence>MAITLFCFVKLTEDISPLYIPIAWIQITTSATVIGYTLLVAARIGFGVIDRVPGRRRFPYAFTLAKSIVQILVLLAFTSMDDYMKKQRRVFVVTAVVSMHIHLVSVFFAFHLGEDCDVLTAFLSVSFTLVYELAKGWLSTLALFIVAIMLMWIKNLLFLYPPPNPEVRNVEVVGR</sequence>
<keyword evidence="1" id="KW-0812">Transmembrane</keyword>
<evidence type="ECO:0000256" key="1">
    <source>
        <dbReference type="SAM" id="Phobius"/>
    </source>
</evidence>
<proteinExistence type="predicted"/>
<accession>A0ABC8JG00</accession>
<dbReference type="EMBL" id="CAKOAT010101933">
    <property type="protein sequence ID" value="CAH8325180.1"/>
    <property type="molecule type" value="Genomic_DNA"/>
</dbReference>
<evidence type="ECO:0000313" key="2">
    <source>
        <dbReference type="EMBL" id="CAH8325180.1"/>
    </source>
</evidence>
<dbReference type="AlphaFoldDB" id="A0ABC8JG00"/>
<feature type="transmembrane region" description="Helical" evidence="1">
    <location>
        <begin position="141"/>
        <end position="160"/>
    </location>
</feature>
<evidence type="ECO:0000313" key="3">
    <source>
        <dbReference type="Proteomes" id="UP001642260"/>
    </source>
</evidence>
<reference evidence="2 3" key="1">
    <citation type="submission" date="2022-03" db="EMBL/GenBank/DDBJ databases">
        <authorList>
            <person name="Macdonald S."/>
            <person name="Ahmed S."/>
            <person name="Newling K."/>
        </authorList>
    </citation>
    <scope>NUCLEOTIDE SEQUENCE [LARGE SCALE GENOMIC DNA]</scope>
</reference>
<feature type="transmembrane region" description="Helical" evidence="1">
    <location>
        <begin position="90"/>
        <end position="112"/>
    </location>
</feature>
<keyword evidence="1" id="KW-1133">Transmembrane helix</keyword>
<comment type="caution">
    <text evidence="2">The sequence shown here is derived from an EMBL/GenBank/DDBJ whole genome shotgun (WGS) entry which is preliminary data.</text>
</comment>